<dbReference type="InterPro" id="IPR003961">
    <property type="entry name" value="FN3_dom"/>
</dbReference>
<dbReference type="Gene3D" id="2.60.120.200">
    <property type="match status" value="1"/>
</dbReference>
<dbReference type="SUPFAM" id="SSF49265">
    <property type="entry name" value="Fibronectin type III"/>
    <property type="match status" value="2"/>
</dbReference>
<dbReference type="InterPro" id="IPR026341">
    <property type="entry name" value="T9SS_type_B"/>
</dbReference>
<dbReference type="InterPro" id="IPR056600">
    <property type="entry name" value="GBD_T9SS_assoc"/>
</dbReference>
<sequence>MLKFVIKLLIFFTFGNYTNSLTETLTTMKKITLCFFMMILPMLGFSQINEGFEGASFPPTTPGNWAVLNNGVGTGIEWAETTTAAFVHSGTKAAIIDRENIGAGNTSQDWLITPQVTLPANGQLRFWTRQTLTGNNGSTYEIRVSTDPSQTNQAAFTTVQTWTETTLNATFNVYEEKLVSLSGYAAGTQVYIAFVKINTQPSTATTGDRWIIDDVNLVQQCLDPSILTAAVTGPTTATLGWTNNGSATLWDIYYNLQPDSTVPDVSTTPSFDDVGTTSYPATGFSPGTSYKFWVRAQCAGGVVSNWVGPFNFTTNPAGSICSSPILINTLPYSHTANTSTYGDFFDTPQGAGCAGGATNYLQGAEVFYSYTPTVSGNITISMTPGAASSSIFVYNGCANVGVTCLAGVADTTSNIRNIATLAVTAGQTYIIVISSSTTPAAGIPYTLVIQEKFCDPPTGGTTANPTTTSVEMSWANPSAATSWQVTVQAPGSGVPTTPGPLTQTANTNTSYVFNGLTAATPYEYWVRADCGGGLFSPWAGPYLFSTAICDPADRCNYTFRMTDSYGDGWNGARMEIRQNGVVVATIGSTFTTGAGPINIVVPLCQNYPFELHWTVAGSFPSEVGVSVINNFNQTLFTKPSGTGSAPSLLYTTSFSCSEPACLVPLALNDTTPTTYGATLTWNANGGTNWDIYIVPTGSPAPTATSTPTVTNVTSTTYVIPASLGLLPNTTYQYYIRTVCSPTQQSGWAGPGDFTTLPTCSRPTGPNSSNITASSATLSWTQPNNPDGSLANAWQIILLPCGSPVPTAATPGWISVNTNTYNVLGLTPLTCYDFYVRAICSPTDASPVSVVHTFFTPDTNDECANSKEVPVNQNTHCIQTVFGTVAGATASPQANTCGATADNDDVWFHFVATATTHYISLLEPVTSTANPPAFPTAAPGGLNYSLYRGSNCGSLVQVSCRTANGGMETGLVIGETYKIRVYSPGTAASTKRFEVCVGTKVIYCENSIPVCAVNAVILRNDVGVPANPNPISGTATTTVGCLGSAPSPTFYFLTVQQDGNYTYFMEQSTNPTFATVDLDVDYVTWGPFTSVAQACASISVSNTRPAPQGCSFSAAATETFTLNGALAGQVYIMMITNYTASSSYPGKRGYIRITRTSGPAPLECCPFANFTYSSSFFCKDGANPSPILGTASTAGTYTASSPNLVINPTTGVIDLAASTVGTYTVTSTIPGDADCPTSTATFSVTISNPQSATISYAAASFCRNNTVAQPVTVTGSTNGFFSTSPASGLSINPTTGAITPSTSTPGLYTVIYTIPAASGCPAFTTQTQVTIDALPVGTFNYGTAPYCSNGGFANPVFTGGGVAGTFTSTPGLVIDSSTGVIDLAASTIGTYTVTNEIAANGACPIVSETASITITALPVATFSYSSANHCQSEGTILPTFIGGGLAGTFTSSAGLVINGTTGEIDLASSTPGSYTVYNTIVAANGCPQVQEQYTIIVYANPDATIISSDADNTICAGETATLTVNPTNFVVTDATYVWLLNTNVIPGATSYQYNPTATGVYEVQITLNGCTNVTPITASFTVNFVPQATIDGTNLVKCINEVSVITVTPVNYTTTDPVTYSWTLDGGPLADTTNSISYDDYGTYEVTITNQGCSSTYAITVSPDTTEIPVDAIGECVGANYILTASPINGSFDPANVVYEWTNSNGDVVASGTNQNTFNVTQYVQDSNISSSSFPLTFTVRITTSPEGCTDTQDFVVLSSICTIPKGISPNGDGKNDSFNLRGLGVKHLSIFNRYGTKVYSYSNYTDQWHGQTDKGDELPVGTYYFVFEQNDGQNKSGWIYINK</sequence>
<dbReference type="Pfam" id="PF13585">
    <property type="entry name" value="CHU_C"/>
    <property type="match status" value="1"/>
</dbReference>
<feature type="region of interest" description="Disordered" evidence="1">
    <location>
        <begin position="758"/>
        <end position="778"/>
    </location>
</feature>
<dbReference type="NCBIfam" id="NF038128">
    <property type="entry name" value="choice_anch_J"/>
    <property type="match status" value="1"/>
</dbReference>
<dbReference type="Pfam" id="PF23759">
    <property type="entry name" value="GBD_T9SS_assoc"/>
    <property type="match status" value="2"/>
</dbReference>
<accession>A0A1M6B1D0</accession>
<name>A0A1M6B1D0_9FLAO</name>
<feature type="domain" description="Fibronectin type-III" evidence="2">
    <location>
        <begin position="223"/>
        <end position="317"/>
    </location>
</feature>
<feature type="domain" description="Fibronectin type-III" evidence="2">
    <location>
        <begin position="456"/>
        <end position="549"/>
    </location>
</feature>
<dbReference type="CDD" id="cd00063">
    <property type="entry name" value="FN3"/>
    <property type="match status" value="4"/>
</dbReference>
<keyword evidence="4" id="KW-1185">Reference proteome</keyword>
<organism evidence="3 4">
    <name type="scientific">Flavobacterium terrae</name>
    <dbReference type="NCBI Taxonomy" id="415425"/>
    <lineage>
        <taxon>Bacteria</taxon>
        <taxon>Pseudomonadati</taxon>
        <taxon>Bacteroidota</taxon>
        <taxon>Flavobacteriia</taxon>
        <taxon>Flavobacteriales</taxon>
        <taxon>Flavobacteriaceae</taxon>
        <taxon>Flavobacterium</taxon>
    </lineage>
</organism>
<evidence type="ECO:0000313" key="3">
    <source>
        <dbReference type="EMBL" id="SHI42532.1"/>
    </source>
</evidence>
<dbReference type="Pfam" id="PF00041">
    <property type="entry name" value="fn3"/>
    <property type="match status" value="2"/>
</dbReference>
<dbReference type="Proteomes" id="UP000184488">
    <property type="component" value="Unassembled WGS sequence"/>
</dbReference>
<feature type="domain" description="Fibronectin type-III" evidence="2">
    <location>
        <begin position="761"/>
        <end position="858"/>
    </location>
</feature>
<evidence type="ECO:0000313" key="4">
    <source>
        <dbReference type="Proteomes" id="UP000184488"/>
    </source>
</evidence>
<proteinExistence type="predicted"/>
<dbReference type="STRING" id="415425.SAMN05444363_0507"/>
<dbReference type="InterPro" id="IPR013783">
    <property type="entry name" value="Ig-like_fold"/>
</dbReference>
<gene>
    <name evidence="3" type="ORF">SAMN05444363_0507</name>
</gene>
<dbReference type="NCBIfam" id="TIGR04131">
    <property type="entry name" value="Bac_Flav_CTERM"/>
    <property type="match status" value="1"/>
</dbReference>
<evidence type="ECO:0000259" key="2">
    <source>
        <dbReference type="PROSITE" id="PS50853"/>
    </source>
</evidence>
<evidence type="ECO:0000256" key="1">
    <source>
        <dbReference type="SAM" id="MobiDB-lite"/>
    </source>
</evidence>
<dbReference type="PROSITE" id="PS50853">
    <property type="entry name" value="FN3"/>
    <property type="match status" value="4"/>
</dbReference>
<feature type="domain" description="Fibronectin type-III" evidence="2">
    <location>
        <begin position="663"/>
        <end position="758"/>
    </location>
</feature>
<dbReference type="EMBL" id="FQZI01000001">
    <property type="protein sequence ID" value="SHI42532.1"/>
    <property type="molecule type" value="Genomic_DNA"/>
</dbReference>
<dbReference type="Gene3D" id="2.60.40.10">
    <property type="entry name" value="Immunoglobulins"/>
    <property type="match status" value="4"/>
</dbReference>
<dbReference type="SMART" id="SM00060">
    <property type="entry name" value="FN3"/>
    <property type="match status" value="4"/>
</dbReference>
<protein>
    <submittedName>
        <fullName evidence="3">Gliding motility-associated C-terminal domain-containing protein</fullName>
    </submittedName>
</protein>
<reference evidence="4" key="1">
    <citation type="submission" date="2016-11" db="EMBL/GenBank/DDBJ databases">
        <authorList>
            <person name="Varghese N."/>
            <person name="Submissions S."/>
        </authorList>
    </citation>
    <scope>NUCLEOTIDE SEQUENCE [LARGE SCALE GENOMIC DNA]</scope>
    <source>
        <strain evidence="4">DSM 18829</strain>
    </source>
</reference>
<dbReference type="InterPro" id="IPR036116">
    <property type="entry name" value="FN3_sf"/>
</dbReference>